<dbReference type="GO" id="GO:0000915">
    <property type="term" value="P:actomyosin contractile ring assembly"/>
    <property type="evidence" value="ECO:0007669"/>
    <property type="project" value="TreeGrafter"/>
</dbReference>
<dbReference type="GO" id="GO:0005826">
    <property type="term" value="C:actomyosin contractile ring"/>
    <property type="evidence" value="ECO:0007669"/>
    <property type="project" value="TreeGrafter"/>
</dbReference>
<feature type="region of interest" description="Disordered" evidence="2">
    <location>
        <begin position="591"/>
        <end position="627"/>
    </location>
</feature>
<protein>
    <submittedName>
        <fullName evidence="3">ANLN</fullName>
    </submittedName>
</protein>
<evidence type="ECO:0000313" key="3">
    <source>
        <dbReference type="EMBL" id="CAF2968627.1"/>
    </source>
</evidence>
<dbReference type="PANTHER" id="PTHR21538:SF23">
    <property type="entry name" value="ANILLIN"/>
    <property type="match status" value="1"/>
</dbReference>
<feature type="compositionally biased region" description="Basic and acidic residues" evidence="2">
    <location>
        <begin position="284"/>
        <end position="303"/>
    </location>
</feature>
<accession>A0A7R8HB55</accession>
<dbReference type="CDD" id="cd01263">
    <property type="entry name" value="PH_anillin"/>
    <property type="match status" value="1"/>
</dbReference>
<evidence type="ECO:0000313" key="4">
    <source>
        <dbReference type="Proteomes" id="UP000675881"/>
    </source>
</evidence>
<feature type="region of interest" description="Disordered" evidence="2">
    <location>
        <begin position="358"/>
        <end position="392"/>
    </location>
</feature>
<feature type="region of interest" description="Disordered" evidence="2">
    <location>
        <begin position="447"/>
        <end position="473"/>
    </location>
</feature>
<organism evidence="3 4">
    <name type="scientific">Lepeophtheirus salmonis</name>
    <name type="common">Salmon louse</name>
    <name type="synonym">Caligus salmonis</name>
    <dbReference type="NCBI Taxonomy" id="72036"/>
    <lineage>
        <taxon>Eukaryota</taxon>
        <taxon>Metazoa</taxon>
        <taxon>Ecdysozoa</taxon>
        <taxon>Arthropoda</taxon>
        <taxon>Crustacea</taxon>
        <taxon>Multicrustacea</taxon>
        <taxon>Hexanauplia</taxon>
        <taxon>Copepoda</taxon>
        <taxon>Siphonostomatoida</taxon>
        <taxon>Caligidae</taxon>
        <taxon>Lepeophtheirus</taxon>
    </lineage>
</organism>
<feature type="region of interest" description="Disordered" evidence="2">
    <location>
        <begin position="84"/>
        <end position="129"/>
    </location>
</feature>
<evidence type="ECO:0000256" key="2">
    <source>
        <dbReference type="SAM" id="MobiDB-lite"/>
    </source>
</evidence>
<feature type="region of interest" description="Disordered" evidence="2">
    <location>
        <begin position="201"/>
        <end position="309"/>
    </location>
</feature>
<dbReference type="OrthoDB" id="5988927at2759"/>
<dbReference type="Pfam" id="PF08174">
    <property type="entry name" value="Anillin"/>
    <property type="match status" value="1"/>
</dbReference>
<feature type="compositionally biased region" description="Basic and acidic residues" evidence="2">
    <location>
        <begin position="266"/>
        <end position="276"/>
    </location>
</feature>
<dbReference type="SUPFAM" id="SSF50729">
    <property type="entry name" value="PH domain-like"/>
    <property type="match status" value="1"/>
</dbReference>
<dbReference type="EMBL" id="HG994585">
    <property type="protein sequence ID" value="CAF2968627.1"/>
    <property type="molecule type" value="Genomic_DNA"/>
</dbReference>
<name>A0A7R8HB55_LEPSM</name>
<keyword evidence="1" id="KW-0175">Coiled coil</keyword>
<keyword evidence="4" id="KW-1185">Reference proteome</keyword>
<dbReference type="GO" id="GO:0031106">
    <property type="term" value="P:septin ring organization"/>
    <property type="evidence" value="ECO:0007669"/>
    <property type="project" value="TreeGrafter"/>
</dbReference>
<dbReference type="InterPro" id="IPR011993">
    <property type="entry name" value="PH-like_dom_sf"/>
</dbReference>
<dbReference type="Proteomes" id="UP000675881">
    <property type="component" value="Chromosome 6"/>
</dbReference>
<dbReference type="GO" id="GO:0000281">
    <property type="term" value="P:mitotic cytokinesis"/>
    <property type="evidence" value="ECO:0007669"/>
    <property type="project" value="TreeGrafter"/>
</dbReference>
<feature type="region of interest" description="Disordered" evidence="2">
    <location>
        <begin position="22"/>
        <end position="60"/>
    </location>
</feature>
<gene>
    <name evidence="3" type="ORF">LSAA_11274</name>
</gene>
<dbReference type="InterPro" id="IPR001849">
    <property type="entry name" value="PH_domain"/>
</dbReference>
<feature type="compositionally biased region" description="Basic and acidic residues" evidence="2">
    <location>
        <begin position="107"/>
        <end position="129"/>
    </location>
</feature>
<feature type="coiled-coil region" evidence="1">
    <location>
        <begin position="709"/>
        <end position="736"/>
    </location>
</feature>
<dbReference type="InterPro" id="IPR051364">
    <property type="entry name" value="Cytokinesis/Rho-signaling"/>
</dbReference>
<dbReference type="Gene3D" id="2.30.29.30">
    <property type="entry name" value="Pleckstrin-homology domain (PH domain)/Phosphotyrosine-binding domain (PTB)"/>
    <property type="match status" value="1"/>
</dbReference>
<sequence>MDEEVSRLLARTRARREALNSRLKSVGEEGKAIRSPLKERSNEVRTRVQMSEKEERLSEGKGALIQKTVSKTTEERVETKKVVTFSGPMDPETKEELKALMAQSSVPRERSSSAPDPKEEEPLFQDEKEARKKRLAGLAAKFKAWEHDAGCPKQEPQKIPTSEVVDVDAALRKKDPSFIKSLKAQGFQETDSRSKLVYDFNRRRSRSLSPVKSFPPVQVTQNRNFIQQVPRRSPSPSKPHPLQFVSPPKPPPPKPARTYVQPLVHDISKSSSEENHLSSSRNSGPDKSDTASRRTLFEKKTLFEKSSPSVDPALLSLRERKALFEKNKTVPTPIARFGESVTPSMLSKAQGRVAPGCEPAWKRKRDSPPHITVTSPANHHKRRSVSPSDRTSKIDAQKKLFEKGVQEKEDWRESDLARQFEENKKKDMDILMKRFITGSYSNNPIEEEEEVEIMEEKDKNDSIKTTASEDDEMDQVITSPRGTEHNDYPGIHSLKKVKVSPPKEGCIYPNLSGTDEDTLPRSETAMSVESFALSEAPSLGTAIKNAASTKRTSHLPSIHEDEDNKVCERMNVSNCSEEIDDILDEALDDSELDYSDCGPTPPKISRTSQSTLKMEGKSPTTSTSSWEFEQKTPLKSSEHHCHDFKTPLIEGNNSPGAENLPHVEGVKDGGLFHTVSFYRKCTPQSKIVRNEAEHSRKVVREDEDPEILRQNILRQIRSLQEDAMQQEQRMEQSSKALNYCVSKDEFEGSYERVEGERLLLEAFHKYSGAMVEVERLKTEGAMGKTTPQRNRPFGCKGSISISGVTLRLKTDFIKQINSGMDNFVHYFVCLFKYKNQVIATQMLSSIDGISKGRLHFPNLINVRELDFDFQIHLEVYALQTRKEILTHEVKYHIRKDKSVFNLTPLRKLKKQEVSRLPGPRHQNPVNSKTIRRPAFGKVGHTTISLDTMKMKKYSLHDVPPISPLEKDLNMNLTAHSENKVDNVNGFGDWNRRWCLLSGNSLRFWRYPEDENKEEAKYEINLIACITDNVTLAPREVCSRMNTFTFETQRPTRTDDKQSLIMHVNRKSGLTRVRHLVMADTRDERIAWCSILNSALVNLRAWDPTFRPRSESGSSSETCSYSSNSQISVDESSVHSSSSSTTDICFGSPFKNEELLHGWARTIPRKKQGLKEGFISIVSLYKRSLESQKELEMSYFQENKKEQGLPLKFVHQLKNKVLAPKSIEKVKVNLAEHFFSQSTISGLRQYRIQTTSALIEITEYLLNIIEMKYICLGNTTSDPIERHFGQYKKLSGGDYFMSCRQFLETEKKIRLKKLFQSSNLNLAGIFRVLKEEDQSFENEI</sequence>
<feature type="compositionally biased region" description="Basic and acidic residues" evidence="2">
    <location>
        <begin position="22"/>
        <end position="59"/>
    </location>
</feature>
<dbReference type="PANTHER" id="PTHR21538">
    <property type="entry name" value="ANILLIN/RHOTEKIN RTKN"/>
    <property type="match status" value="1"/>
</dbReference>
<dbReference type="SMART" id="SM00233">
    <property type="entry name" value="PH"/>
    <property type="match status" value="1"/>
</dbReference>
<feature type="compositionally biased region" description="Polar residues" evidence="2">
    <location>
        <begin position="218"/>
        <end position="227"/>
    </location>
</feature>
<reference evidence="3" key="1">
    <citation type="submission" date="2021-02" db="EMBL/GenBank/DDBJ databases">
        <authorList>
            <person name="Bekaert M."/>
        </authorList>
    </citation>
    <scope>NUCLEOTIDE SEQUENCE</scope>
    <source>
        <strain evidence="3">IoA-00</strain>
    </source>
</reference>
<feature type="compositionally biased region" description="Polar residues" evidence="2">
    <location>
        <begin position="605"/>
        <end position="627"/>
    </location>
</feature>
<evidence type="ECO:0000256" key="1">
    <source>
        <dbReference type="SAM" id="Coils"/>
    </source>
</evidence>
<proteinExistence type="predicted"/>
<dbReference type="PROSITE" id="PS50003">
    <property type="entry name" value="PH_DOMAIN"/>
    <property type="match status" value="1"/>
</dbReference>
<dbReference type="InterPro" id="IPR037840">
    <property type="entry name" value="PH_Anillin"/>
</dbReference>
<dbReference type="InterPro" id="IPR012966">
    <property type="entry name" value="AHD"/>
</dbReference>
<dbReference type="Pfam" id="PF00169">
    <property type="entry name" value="PH"/>
    <property type="match status" value="1"/>
</dbReference>